<dbReference type="Proteomes" id="UP001234297">
    <property type="component" value="Chromosome 4"/>
</dbReference>
<gene>
    <name evidence="1" type="ORF">MRB53_014126</name>
</gene>
<protein>
    <submittedName>
        <fullName evidence="1">Uncharacterized protein</fullName>
    </submittedName>
</protein>
<name>A0ACC2KA07_PERAE</name>
<organism evidence="1 2">
    <name type="scientific">Persea americana</name>
    <name type="common">Avocado</name>
    <dbReference type="NCBI Taxonomy" id="3435"/>
    <lineage>
        <taxon>Eukaryota</taxon>
        <taxon>Viridiplantae</taxon>
        <taxon>Streptophyta</taxon>
        <taxon>Embryophyta</taxon>
        <taxon>Tracheophyta</taxon>
        <taxon>Spermatophyta</taxon>
        <taxon>Magnoliopsida</taxon>
        <taxon>Magnoliidae</taxon>
        <taxon>Laurales</taxon>
        <taxon>Lauraceae</taxon>
        <taxon>Persea</taxon>
    </lineage>
</organism>
<dbReference type="EMBL" id="CM056812">
    <property type="protein sequence ID" value="KAJ8617940.1"/>
    <property type="molecule type" value="Genomic_DNA"/>
</dbReference>
<evidence type="ECO:0000313" key="2">
    <source>
        <dbReference type="Proteomes" id="UP001234297"/>
    </source>
</evidence>
<evidence type="ECO:0000313" key="1">
    <source>
        <dbReference type="EMBL" id="KAJ8617940.1"/>
    </source>
</evidence>
<sequence>MFLTQGCRNRGPISTSTAQKGPWAHDLIGRRCCLPNSGDIQMNTVRPIKDFREQLVLAPNYLRSDEEDTRTSSYEKLLVDCPGRFVGDYSARMRQQILLRLKDAKAHTILVSGWKGVGKSRIIKQVMEKAKHQQPPCFDVIVRARMPGAEGPGELMKVFQFTHEKAFRRIDNAMEEKRTTWRSKVQRQIVQALKIDLQGDSDPFRASKNQRFLIILEDVWERIYLDKIGVPNPSNGSKIIITSQSGQGFKHMVRLEEGKGEDEEELSKEEVWALFRDESIDVAANLPNYSGFLSGNIVLECFYCASLFPPSKRIKIEKASFKDMQFVRHVDISGTSNLTHLSFRGCRSLQFFKIGSQPDLEVLDLSGTRIKKFPDEMSLLGKLRYVYLSDIKIKDGQFHTIQFIYKHVYAQTKAKHHSLSYENHLEISGANNFPYEIGGALSTKGSLLIHDNSFIERVSKMDMNKRNKLTYCWIERCCQLESIVVVEDKKVDAFNSLETLQVSDAAKLTIVCGGKLGSGSFASLKHIHLHLCPKLVYCFSSIICLGQLESLEIKFCARLKKVLEEDNEEDQIVFPSLKRICLWKLPKLQSICRGNLPNLEELKVGGCSKLKKLPLQVNRDSSAAPLKIRGEEKWWANINGDGGIKQQPHISFKPVGGSPSWFGFGFRSFSSSSSSAATTERSSVTGTCEQHLRLLFFNQSYPAWVPSIRLEPLIFLRSSTPVLILSSSTCLRLGSNRSSAPIFSAARDGEGHRWIWDLFSTASSPAKSTRGRIWDFFSNEPGRGPLGDQLRSPSPAEETNFFQRRRRWCSDWLLNRRWTITVAEDQDQQIRILKPELTETRLQRVRICPSPEKKTSSSSSPSSSPEQEKRITPATSPKPHVELPLRHRQRRRRRRNFSGSFSGTGEREEEEDDPEGRF</sequence>
<accession>A0ACC2KA07</accession>
<reference evidence="1 2" key="1">
    <citation type="journal article" date="2022" name="Hortic Res">
        <title>A haplotype resolved chromosomal level avocado genome allows analysis of novel avocado genes.</title>
        <authorList>
            <person name="Nath O."/>
            <person name="Fletcher S.J."/>
            <person name="Hayward A."/>
            <person name="Shaw L.M."/>
            <person name="Masouleh A.K."/>
            <person name="Furtado A."/>
            <person name="Henry R.J."/>
            <person name="Mitter N."/>
        </authorList>
    </citation>
    <scope>NUCLEOTIDE SEQUENCE [LARGE SCALE GENOMIC DNA]</scope>
    <source>
        <strain evidence="2">cv. Hass</strain>
    </source>
</reference>
<keyword evidence="2" id="KW-1185">Reference proteome</keyword>
<comment type="caution">
    <text evidence="1">The sequence shown here is derived from an EMBL/GenBank/DDBJ whole genome shotgun (WGS) entry which is preliminary data.</text>
</comment>
<proteinExistence type="predicted"/>